<sequence>MKALVSIIVPVYNVQAYLERCVISLENQTYRNVEIILVDDGSTDGSGALCDSLKERDSRIQVIHKENGGLSDARNTGLKAANGDYVIYIDSDDYVGLNMVKACLERITQDESDLLIFDLIRVEDNQESIDTIHELKSGCYRLKEEKKILLSSPSACNKMFRRDFLLKSGVTFPVGKHYEDLGTIPKLFLLANKISYIKKAFYYYVLRSGSIMTGQVLERNYRDRTEMIDRIIKFYQEKGEYQTFYNELSWMTFLNGYFLPSKETILSDYRNKGIRKFKQYMYKRFPDFKKNPYRKNLSKKDGFHLWTIDSENYWIMILFSKLRKLKETILG</sequence>
<keyword evidence="1 4" id="KW-0328">Glycosyltransferase</keyword>
<organism evidence="4 5">
    <name type="scientific">Aequitasia blattaphilus</name>
    <dbReference type="NCBI Taxonomy" id="2949332"/>
    <lineage>
        <taxon>Bacteria</taxon>
        <taxon>Bacillati</taxon>
        <taxon>Bacillota</taxon>
        <taxon>Clostridia</taxon>
        <taxon>Lachnospirales</taxon>
        <taxon>Lachnospiraceae</taxon>
        <taxon>Aequitasia</taxon>
    </lineage>
</organism>
<dbReference type="Proteomes" id="UP001523566">
    <property type="component" value="Unassembled WGS sequence"/>
</dbReference>
<evidence type="ECO:0000313" key="5">
    <source>
        <dbReference type="Proteomes" id="UP001523566"/>
    </source>
</evidence>
<dbReference type="PANTHER" id="PTHR22916">
    <property type="entry name" value="GLYCOSYLTRANSFERASE"/>
    <property type="match status" value="1"/>
</dbReference>
<reference evidence="4 5" key="1">
    <citation type="journal article" date="2022" name="Genome Biol. Evol.">
        <title>Host diet, physiology and behaviors set the stage for Lachnospiraceae cladogenesis.</title>
        <authorList>
            <person name="Vera-Ponce De Leon A."/>
            <person name="Schneider M."/>
            <person name="Jahnes B.C."/>
            <person name="Sadowski V."/>
            <person name="Camuy-Velez L.A."/>
            <person name="Duan J."/>
            <person name="Sabree Z.L."/>
        </authorList>
    </citation>
    <scope>NUCLEOTIDE SEQUENCE [LARGE SCALE GENOMIC DNA]</scope>
    <source>
        <strain evidence="4 5">PAL113</strain>
    </source>
</reference>
<dbReference type="EC" id="2.4.-.-" evidence="4"/>
<dbReference type="EMBL" id="JAMZFW010000002">
    <property type="protein sequence ID" value="MCP1101266.1"/>
    <property type="molecule type" value="Genomic_DNA"/>
</dbReference>
<protein>
    <submittedName>
        <fullName evidence="4">Glycosyltransferase</fullName>
        <ecNumber evidence="4">2.4.-.-</ecNumber>
    </submittedName>
</protein>
<evidence type="ECO:0000256" key="2">
    <source>
        <dbReference type="ARBA" id="ARBA00022679"/>
    </source>
</evidence>
<keyword evidence="5" id="KW-1185">Reference proteome</keyword>
<dbReference type="Gene3D" id="3.90.550.10">
    <property type="entry name" value="Spore Coat Polysaccharide Biosynthesis Protein SpsA, Chain A"/>
    <property type="match status" value="1"/>
</dbReference>
<dbReference type="InterPro" id="IPR001173">
    <property type="entry name" value="Glyco_trans_2-like"/>
</dbReference>
<feature type="domain" description="Glycosyltransferase 2-like" evidence="3">
    <location>
        <begin position="6"/>
        <end position="165"/>
    </location>
</feature>
<keyword evidence="2 4" id="KW-0808">Transferase</keyword>
<dbReference type="GO" id="GO:0016757">
    <property type="term" value="F:glycosyltransferase activity"/>
    <property type="evidence" value="ECO:0007669"/>
    <property type="project" value="UniProtKB-KW"/>
</dbReference>
<dbReference type="Pfam" id="PF00535">
    <property type="entry name" value="Glycos_transf_2"/>
    <property type="match status" value="1"/>
</dbReference>
<dbReference type="PANTHER" id="PTHR22916:SF51">
    <property type="entry name" value="GLYCOSYLTRANSFERASE EPSH-RELATED"/>
    <property type="match status" value="1"/>
</dbReference>
<evidence type="ECO:0000256" key="1">
    <source>
        <dbReference type="ARBA" id="ARBA00022676"/>
    </source>
</evidence>
<comment type="caution">
    <text evidence="4">The sequence shown here is derived from an EMBL/GenBank/DDBJ whole genome shotgun (WGS) entry which is preliminary data.</text>
</comment>
<dbReference type="InterPro" id="IPR029044">
    <property type="entry name" value="Nucleotide-diphossugar_trans"/>
</dbReference>
<dbReference type="RefSeq" id="WP_262065047.1">
    <property type="nucleotide sequence ID" value="NZ_JAMXOD010000002.1"/>
</dbReference>
<dbReference type="CDD" id="cd00761">
    <property type="entry name" value="Glyco_tranf_GTA_type"/>
    <property type="match status" value="1"/>
</dbReference>
<dbReference type="SUPFAM" id="SSF53448">
    <property type="entry name" value="Nucleotide-diphospho-sugar transferases"/>
    <property type="match status" value="1"/>
</dbReference>
<proteinExistence type="predicted"/>
<gene>
    <name evidence="4" type="ORF">NK125_02420</name>
</gene>
<evidence type="ECO:0000313" key="4">
    <source>
        <dbReference type="EMBL" id="MCP1101266.1"/>
    </source>
</evidence>
<name>A0ABT1E606_9FIRM</name>
<accession>A0ABT1E606</accession>
<evidence type="ECO:0000259" key="3">
    <source>
        <dbReference type="Pfam" id="PF00535"/>
    </source>
</evidence>